<dbReference type="InterPro" id="IPR012312">
    <property type="entry name" value="Hemerythrin-like"/>
</dbReference>
<sequence>MLRLLRKKFDAKTQVHFPTKEIAMSIVDKIVSAVTPPETRHAREKARRQAIAEAVPGSWFAMVLDHHQQIEAAFDAVEKAKTPEQRRATQKWLSILLAGHAIAEEVTLYPAMASHGEKLRTELAYQEQSAAKGETAALDELDPMSQDYIDKLGHIRGAVEHHMYEEEHTWFRKLQDKASPETMERLTRLYAESFERYVGDDTSASVIKAYKAQTH</sequence>
<dbReference type="PANTHER" id="PTHR35585:SF1">
    <property type="entry name" value="HHE DOMAIN PROTEIN (AFU_ORTHOLOGUE AFUA_4G00730)"/>
    <property type="match status" value="1"/>
</dbReference>
<comment type="caution">
    <text evidence="2">The sequence shown here is derived from an EMBL/GenBank/DDBJ whole genome shotgun (WGS) entry which is preliminary data.</text>
</comment>
<dbReference type="PANTHER" id="PTHR35585">
    <property type="entry name" value="HHE DOMAIN PROTEIN (AFU_ORTHOLOGUE AFUA_4G00730)"/>
    <property type="match status" value="1"/>
</dbReference>
<dbReference type="STRING" id="1172194.WQQ_41030"/>
<organism evidence="2 3">
    <name type="scientific">Hydrocarboniphaga effusa AP103</name>
    <dbReference type="NCBI Taxonomy" id="1172194"/>
    <lineage>
        <taxon>Bacteria</taxon>
        <taxon>Pseudomonadati</taxon>
        <taxon>Pseudomonadota</taxon>
        <taxon>Gammaproteobacteria</taxon>
        <taxon>Nevskiales</taxon>
        <taxon>Nevskiaceae</taxon>
        <taxon>Hydrocarboniphaga</taxon>
    </lineage>
</organism>
<proteinExistence type="predicted"/>
<evidence type="ECO:0000259" key="1">
    <source>
        <dbReference type="Pfam" id="PF01814"/>
    </source>
</evidence>
<evidence type="ECO:0000313" key="3">
    <source>
        <dbReference type="Proteomes" id="UP000003704"/>
    </source>
</evidence>
<protein>
    <recommendedName>
        <fullName evidence="1">Hemerythrin-like domain-containing protein</fullName>
    </recommendedName>
</protein>
<dbReference type="Proteomes" id="UP000003704">
    <property type="component" value="Unassembled WGS sequence"/>
</dbReference>
<name>I8T1X9_9GAMM</name>
<dbReference type="EMBL" id="AKGD01000004">
    <property type="protein sequence ID" value="EIT67668.1"/>
    <property type="molecule type" value="Genomic_DNA"/>
</dbReference>
<keyword evidence="3" id="KW-1185">Reference proteome</keyword>
<gene>
    <name evidence="2" type="ORF">WQQ_41030</name>
</gene>
<reference evidence="2 3" key="1">
    <citation type="journal article" date="2012" name="J. Bacteriol.">
        <title>Genome Sequence of n-Alkane-Degrading Hydrocarboniphaga effusa Strain AP103T (ATCC BAA-332T).</title>
        <authorList>
            <person name="Chang H.K."/>
            <person name="Zylstra G.J."/>
            <person name="Chae J.C."/>
        </authorList>
    </citation>
    <scope>NUCLEOTIDE SEQUENCE [LARGE SCALE GENOMIC DNA]</scope>
    <source>
        <strain evidence="2 3">AP103</strain>
    </source>
</reference>
<evidence type="ECO:0000313" key="2">
    <source>
        <dbReference type="EMBL" id="EIT67668.1"/>
    </source>
</evidence>
<dbReference type="Pfam" id="PF01814">
    <property type="entry name" value="Hemerythrin"/>
    <property type="match status" value="1"/>
</dbReference>
<feature type="domain" description="Hemerythrin-like" evidence="1">
    <location>
        <begin position="62"/>
        <end position="174"/>
    </location>
</feature>
<accession>I8T1X9</accession>
<dbReference type="AlphaFoldDB" id="I8T1X9"/>